<dbReference type="InterPro" id="IPR001433">
    <property type="entry name" value="OxRdtase_FAD/NAD-bd"/>
</dbReference>
<dbReference type="Pfam" id="PF00175">
    <property type="entry name" value="NAD_binding_1"/>
    <property type="match status" value="1"/>
</dbReference>
<reference evidence="4" key="1">
    <citation type="submission" date="2022-06" db="EMBL/GenBank/DDBJ databases">
        <title>Limimaricola sediminis sp. nov., isolated from an intertidal sediment.</title>
        <authorList>
            <person name="Shao X."/>
        </authorList>
    </citation>
    <scope>NUCLEOTIDE SEQUENCE</scope>
    <source>
        <strain evidence="4">ASW11-118</strain>
    </source>
</reference>
<organism evidence="4 5">
    <name type="scientific">Limimaricola litoreus</name>
    <dbReference type="NCBI Taxonomy" id="2955316"/>
    <lineage>
        <taxon>Bacteria</taxon>
        <taxon>Pseudomonadati</taxon>
        <taxon>Pseudomonadota</taxon>
        <taxon>Alphaproteobacteria</taxon>
        <taxon>Rhodobacterales</taxon>
        <taxon>Paracoccaceae</taxon>
        <taxon>Limimaricola</taxon>
    </lineage>
</organism>
<dbReference type="InterPro" id="IPR001709">
    <property type="entry name" value="Flavoprot_Pyr_Nucl_cyt_Rdtase"/>
</dbReference>
<dbReference type="SUPFAM" id="SSF52343">
    <property type="entry name" value="Ferredoxin reductase-like, C-terminal NADP-linked domain"/>
    <property type="match status" value="1"/>
</dbReference>
<dbReference type="EMBL" id="JAMYXC010000113">
    <property type="protein sequence ID" value="MCP1168403.1"/>
    <property type="molecule type" value="Genomic_DNA"/>
</dbReference>
<dbReference type="Gene3D" id="3.40.50.80">
    <property type="entry name" value="Nucleotide-binding domain of ferredoxin-NADP reductase (FNR) module"/>
    <property type="match status" value="1"/>
</dbReference>
<evidence type="ECO:0000256" key="2">
    <source>
        <dbReference type="ARBA" id="ARBA00022827"/>
    </source>
</evidence>
<dbReference type="InterPro" id="IPR039261">
    <property type="entry name" value="FNR_nucleotide-bd"/>
</dbReference>
<feature type="domain" description="Oxidoreductase FAD/NAD(P)-binding" evidence="3">
    <location>
        <begin position="66"/>
        <end position="175"/>
    </location>
</feature>
<dbReference type="Gene3D" id="2.40.30.10">
    <property type="entry name" value="Translation factors"/>
    <property type="match status" value="1"/>
</dbReference>
<dbReference type="SUPFAM" id="SSF63380">
    <property type="entry name" value="Riboflavin synthase domain-like"/>
    <property type="match status" value="1"/>
</dbReference>
<keyword evidence="5" id="KW-1185">Reference proteome</keyword>
<dbReference type="PANTHER" id="PTHR43644">
    <property type="entry name" value="NA(+)-TRANSLOCATING NADH-QUINONE REDUCTASE SUBUNIT"/>
    <property type="match status" value="1"/>
</dbReference>
<proteinExistence type="predicted"/>
<accession>A0A9X2JNH2</accession>
<evidence type="ECO:0000259" key="3">
    <source>
        <dbReference type="Pfam" id="PF00175"/>
    </source>
</evidence>
<dbReference type="Proteomes" id="UP001139477">
    <property type="component" value="Unassembled WGS sequence"/>
</dbReference>
<evidence type="ECO:0000313" key="4">
    <source>
        <dbReference type="EMBL" id="MCP1168403.1"/>
    </source>
</evidence>
<evidence type="ECO:0000256" key="1">
    <source>
        <dbReference type="ARBA" id="ARBA00022630"/>
    </source>
</evidence>
<dbReference type="GO" id="GO:0016491">
    <property type="term" value="F:oxidoreductase activity"/>
    <property type="evidence" value="ECO:0007669"/>
    <property type="project" value="InterPro"/>
</dbReference>
<keyword evidence="2" id="KW-0274">FAD</keyword>
<dbReference type="AlphaFoldDB" id="A0A9X2JNH2"/>
<dbReference type="PANTHER" id="PTHR43644:SF1">
    <property type="entry name" value="NAD(P)H-FLAVIN REDUCTASE"/>
    <property type="match status" value="1"/>
</dbReference>
<dbReference type="PRINTS" id="PR00371">
    <property type="entry name" value="FPNCR"/>
</dbReference>
<name>A0A9X2JNH2_9RHOB</name>
<protein>
    <submittedName>
        <fullName evidence="4">NADH:ubiquinone reductase (Na(+)-transporting) subunit F</fullName>
    </submittedName>
</protein>
<evidence type="ECO:0000313" key="5">
    <source>
        <dbReference type="Proteomes" id="UP001139477"/>
    </source>
</evidence>
<sequence length="196" mass="20989">ASTPADLAAGRIVLLIRLAGPPPDRPGVPPGIVSSWLFQLAPGDRVSTAGPFGSFRAQDSAREMVLIGGGVGMAPLRAIVHDQLDARGTGRKIGFWYGARSREDLLHAQAFEELAARHANFRWTVALSEPGPGDDWEGPVGFVHAVLRDGFLRDHPSPEECEYYLCGPPLMIAAVMSALDEAGVPQGRIFFDDFGS</sequence>
<feature type="non-terminal residue" evidence="4">
    <location>
        <position position="1"/>
    </location>
</feature>
<keyword evidence="1" id="KW-0285">Flavoprotein</keyword>
<gene>
    <name evidence="4" type="ORF">NHG85_07665</name>
</gene>
<dbReference type="PRINTS" id="PR00410">
    <property type="entry name" value="PHEHYDRXLASE"/>
</dbReference>
<dbReference type="InterPro" id="IPR017938">
    <property type="entry name" value="Riboflavin_synthase-like_b-brl"/>
</dbReference>
<comment type="caution">
    <text evidence="4">The sequence shown here is derived from an EMBL/GenBank/DDBJ whole genome shotgun (WGS) entry which is preliminary data.</text>
</comment>